<dbReference type="AlphaFoldDB" id="A0AAV1E6H2"/>
<proteinExistence type="predicted"/>
<keyword evidence="2" id="KW-1185">Reference proteome</keyword>
<evidence type="ECO:0000313" key="2">
    <source>
        <dbReference type="Proteomes" id="UP001161247"/>
    </source>
</evidence>
<accession>A0AAV1E6H2</accession>
<evidence type="ECO:0000313" key="1">
    <source>
        <dbReference type="EMBL" id="CAI9114603.1"/>
    </source>
</evidence>
<gene>
    <name evidence="1" type="ORF">OLC1_LOCUS21306</name>
</gene>
<organism evidence="1 2">
    <name type="scientific">Oldenlandia corymbosa var. corymbosa</name>
    <dbReference type="NCBI Taxonomy" id="529605"/>
    <lineage>
        <taxon>Eukaryota</taxon>
        <taxon>Viridiplantae</taxon>
        <taxon>Streptophyta</taxon>
        <taxon>Embryophyta</taxon>
        <taxon>Tracheophyta</taxon>
        <taxon>Spermatophyta</taxon>
        <taxon>Magnoliopsida</taxon>
        <taxon>eudicotyledons</taxon>
        <taxon>Gunneridae</taxon>
        <taxon>Pentapetalae</taxon>
        <taxon>asterids</taxon>
        <taxon>lamiids</taxon>
        <taxon>Gentianales</taxon>
        <taxon>Rubiaceae</taxon>
        <taxon>Rubioideae</taxon>
        <taxon>Spermacoceae</taxon>
        <taxon>Hedyotis-Oldenlandia complex</taxon>
        <taxon>Oldenlandia</taxon>
    </lineage>
</organism>
<reference evidence="1" key="1">
    <citation type="submission" date="2023-03" db="EMBL/GenBank/DDBJ databases">
        <authorList>
            <person name="Julca I."/>
        </authorList>
    </citation>
    <scope>NUCLEOTIDE SEQUENCE</scope>
</reference>
<dbReference type="EMBL" id="OX459125">
    <property type="protein sequence ID" value="CAI9114603.1"/>
    <property type="molecule type" value="Genomic_DNA"/>
</dbReference>
<name>A0AAV1E6H2_OLDCO</name>
<protein>
    <submittedName>
        <fullName evidence="1">OLC1v1015361C1</fullName>
    </submittedName>
</protein>
<dbReference type="Proteomes" id="UP001161247">
    <property type="component" value="Chromosome 8"/>
</dbReference>
<sequence>MNLLSEIAPADITYESETEDSDCGNCMMNRNYLGLLVIGSSEIVAYLITGTVELKWNEDNLTRGKAKLIGNCSFNVEFVKERYCASPMNFGWKIVWLVVEVISYILELVGSVYDDEYAFDFKKRNRVPCVSDCCLLETSVLFKYGVENELSSLKIFLSEVKVDSILSLWQWMGNFDSFFFVEDKGRFSQRVVCVKVLSYSSKMLEYKGIKTGLLMSWDRMGKYHSHKNSNNFEDNHPVPKLKKEGWHERNGVNFVWKIAWHLLASTINTVATELWGTEAATTLFKISKSKMEADCPVFALKVSAGMKTQLGKAVRAVSK</sequence>